<evidence type="ECO:0000313" key="2">
    <source>
        <dbReference type="Proteomes" id="UP000653056"/>
    </source>
</evidence>
<dbReference type="EMBL" id="BMXS01000007">
    <property type="protein sequence ID" value="GGX91190.1"/>
    <property type="molecule type" value="Genomic_DNA"/>
</dbReference>
<dbReference type="Proteomes" id="UP000653056">
    <property type="component" value="Unassembled WGS sequence"/>
</dbReference>
<keyword evidence="2" id="KW-1185">Reference proteome</keyword>
<comment type="caution">
    <text evidence="1">The sequence shown here is derived from an EMBL/GenBank/DDBJ whole genome shotgun (WGS) entry which is preliminary data.</text>
</comment>
<organism evidence="1 2">
    <name type="scientific">Litchfieldella qijiaojingensis</name>
    <dbReference type="NCBI Taxonomy" id="980347"/>
    <lineage>
        <taxon>Bacteria</taxon>
        <taxon>Pseudomonadati</taxon>
        <taxon>Pseudomonadota</taxon>
        <taxon>Gammaproteobacteria</taxon>
        <taxon>Oceanospirillales</taxon>
        <taxon>Halomonadaceae</taxon>
        <taxon>Litchfieldella</taxon>
    </lineage>
</organism>
<reference evidence="2" key="1">
    <citation type="journal article" date="2019" name="Int. J. Syst. Evol. Microbiol.">
        <title>The Global Catalogue of Microorganisms (GCM) 10K type strain sequencing project: providing services to taxonomists for standard genome sequencing and annotation.</title>
        <authorList>
            <consortium name="The Broad Institute Genomics Platform"/>
            <consortium name="The Broad Institute Genome Sequencing Center for Infectious Disease"/>
            <person name="Wu L."/>
            <person name="Ma J."/>
        </authorList>
    </citation>
    <scope>NUCLEOTIDE SEQUENCE [LARGE SCALE GENOMIC DNA]</scope>
    <source>
        <strain evidence="2">KCTC 22228</strain>
    </source>
</reference>
<sequence length="154" mass="17394">MTPTTVRLATEADALSLAPRLRKADRKEIEAADRTPEEALLAGVRSPDPTYVAVDEEDVPHIIFGTAPSPDPILGFVWMMATPAIRLCWVRLLRETPQWIDRLSEDYSILANVVHADNSVHIRWLKWAGFIFLRKVQFNGESFYEFARVTNTGG</sequence>
<gene>
    <name evidence="1" type="ORF">GCM10007160_18350</name>
</gene>
<proteinExistence type="predicted"/>
<name>A0ABQ2YSI3_9GAMM</name>
<protein>
    <submittedName>
        <fullName evidence="1">Uncharacterized protein</fullName>
    </submittedName>
</protein>
<accession>A0ABQ2YSI3</accession>
<evidence type="ECO:0000313" key="1">
    <source>
        <dbReference type="EMBL" id="GGX91190.1"/>
    </source>
</evidence>
<dbReference type="RefSeq" id="WP_189468408.1">
    <property type="nucleotide sequence ID" value="NZ_BMXS01000007.1"/>
</dbReference>